<dbReference type="Proteomes" id="UP001482620">
    <property type="component" value="Unassembled WGS sequence"/>
</dbReference>
<dbReference type="SMART" id="SM00199">
    <property type="entry name" value="SCY"/>
    <property type="match status" value="1"/>
</dbReference>
<keyword evidence="4" id="KW-0964">Secreted</keyword>
<evidence type="ECO:0000256" key="1">
    <source>
        <dbReference type="ARBA" id="ARBA00004613"/>
    </source>
</evidence>
<feature type="transmembrane region" description="Helical" evidence="5">
    <location>
        <begin position="53"/>
        <end position="72"/>
    </location>
</feature>
<dbReference type="Gene3D" id="2.40.50.40">
    <property type="match status" value="1"/>
</dbReference>
<evidence type="ECO:0000313" key="8">
    <source>
        <dbReference type="Proteomes" id="UP001482620"/>
    </source>
</evidence>
<keyword evidence="5" id="KW-1133">Transmembrane helix</keyword>
<dbReference type="InterPro" id="IPR036048">
    <property type="entry name" value="Interleukin_8-like_sf"/>
</dbReference>
<dbReference type="PANTHER" id="PTHR12015">
    <property type="entry name" value="SMALL INDUCIBLE CYTOKINE A"/>
    <property type="match status" value="1"/>
</dbReference>
<dbReference type="InterPro" id="IPR001811">
    <property type="entry name" value="Chemokine_IL8-like_dom"/>
</dbReference>
<dbReference type="InterPro" id="IPR039809">
    <property type="entry name" value="Chemokine_b/g/d"/>
</dbReference>
<evidence type="ECO:0000259" key="6">
    <source>
        <dbReference type="SMART" id="SM00199"/>
    </source>
</evidence>
<keyword evidence="3" id="KW-0202">Cytokine</keyword>
<evidence type="ECO:0000256" key="2">
    <source>
        <dbReference type="ARBA" id="ARBA00010665"/>
    </source>
</evidence>
<dbReference type="InterPro" id="IPR001089">
    <property type="entry name" value="Chemokine_CXC"/>
</dbReference>
<comment type="subcellular location">
    <subcellularLocation>
        <location evidence="1">Secreted</location>
    </subcellularLocation>
</comment>
<reference evidence="7 8" key="1">
    <citation type="submission" date="2021-06" db="EMBL/GenBank/DDBJ databases">
        <authorList>
            <person name="Palmer J.M."/>
        </authorList>
    </citation>
    <scope>NUCLEOTIDE SEQUENCE [LARGE SCALE GENOMIC DNA]</scope>
    <source>
        <strain evidence="8">if_2019</strain>
        <tissue evidence="7">Muscle</tissue>
    </source>
</reference>
<dbReference type="SUPFAM" id="SSF54117">
    <property type="entry name" value="Interleukin 8-like chemokines"/>
    <property type="match status" value="1"/>
</dbReference>
<dbReference type="Pfam" id="PF00048">
    <property type="entry name" value="IL8"/>
    <property type="match status" value="1"/>
</dbReference>
<evidence type="ECO:0000256" key="3">
    <source>
        <dbReference type="ARBA" id="ARBA00022514"/>
    </source>
</evidence>
<keyword evidence="5" id="KW-0472">Membrane</keyword>
<proteinExistence type="inferred from homology"/>
<comment type="caution">
    <text evidence="7">The sequence shown here is derived from an EMBL/GenBank/DDBJ whole genome shotgun (WGS) entry which is preliminary data.</text>
</comment>
<dbReference type="InterPro" id="IPR033899">
    <property type="entry name" value="CXC_Chemokine_domain"/>
</dbReference>
<keyword evidence="8" id="KW-1185">Reference proteome</keyword>
<accession>A0ABV0VK36</accession>
<evidence type="ECO:0000256" key="4">
    <source>
        <dbReference type="ARBA" id="ARBA00022525"/>
    </source>
</evidence>
<evidence type="ECO:0000256" key="5">
    <source>
        <dbReference type="SAM" id="Phobius"/>
    </source>
</evidence>
<dbReference type="PANTHER" id="PTHR12015:SF203">
    <property type="entry name" value="CHEMOKINE INTERLEUKIN-8-LIKE DOMAIN-CONTAINING PROTEIN"/>
    <property type="match status" value="1"/>
</dbReference>
<dbReference type="CDD" id="cd00273">
    <property type="entry name" value="Chemokine_CXC"/>
    <property type="match status" value="1"/>
</dbReference>
<protein>
    <recommendedName>
        <fullName evidence="6">Chemokine interleukin-8-like domain-containing protein</fullName>
    </recommendedName>
</protein>
<sequence>MLQYGKRANFLYAYFYFLIRSFINPDPTSFTHTLLPHPHWCWKPKTSAKMNKALILLVALTLYCCIPVLHASSRSGCRCSKTVSHRISVNNVAKVEVTPPSGRCRRAERVVITKKGSKVCISPNAEWFPEFLNRLDRMGCHNADAASCIHHHLLQ</sequence>
<comment type="similarity">
    <text evidence="2">Belongs to the intercrine alpha (chemokine CxC) family.</text>
</comment>
<dbReference type="EMBL" id="JAHRIQ010107627">
    <property type="protein sequence ID" value="MEQ2256678.1"/>
    <property type="molecule type" value="Genomic_DNA"/>
</dbReference>
<feature type="domain" description="Chemokine interleukin-8-like" evidence="6">
    <location>
        <begin position="74"/>
        <end position="135"/>
    </location>
</feature>
<name>A0ABV0VK36_9TELE</name>
<keyword evidence="5" id="KW-0812">Transmembrane</keyword>
<gene>
    <name evidence="7" type="ORF">ILYODFUR_026485</name>
</gene>
<dbReference type="PRINTS" id="PR00437">
    <property type="entry name" value="SMALLCYTKCXC"/>
</dbReference>
<organism evidence="7 8">
    <name type="scientific">Ilyodon furcidens</name>
    <name type="common">goldbreast splitfin</name>
    <dbReference type="NCBI Taxonomy" id="33524"/>
    <lineage>
        <taxon>Eukaryota</taxon>
        <taxon>Metazoa</taxon>
        <taxon>Chordata</taxon>
        <taxon>Craniata</taxon>
        <taxon>Vertebrata</taxon>
        <taxon>Euteleostomi</taxon>
        <taxon>Actinopterygii</taxon>
        <taxon>Neopterygii</taxon>
        <taxon>Teleostei</taxon>
        <taxon>Neoteleostei</taxon>
        <taxon>Acanthomorphata</taxon>
        <taxon>Ovalentaria</taxon>
        <taxon>Atherinomorphae</taxon>
        <taxon>Cyprinodontiformes</taxon>
        <taxon>Goodeidae</taxon>
        <taxon>Ilyodon</taxon>
    </lineage>
</organism>
<evidence type="ECO:0000313" key="7">
    <source>
        <dbReference type="EMBL" id="MEQ2256678.1"/>
    </source>
</evidence>